<organism evidence="5 6">
    <name type="scientific">Tabrizicola soli</name>
    <dbReference type="NCBI Taxonomy" id="2185115"/>
    <lineage>
        <taxon>Bacteria</taxon>
        <taxon>Pseudomonadati</taxon>
        <taxon>Pseudomonadota</taxon>
        <taxon>Alphaproteobacteria</taxon>
        <taxon>Rhodobacterales</taxon>
        <taxon>Paracoccaceae</taxon>
        <taxon>Tabrizicola</taxon>
    </lineage>
</organism>
<accession>A0ABV7DRV2</accession>
<dbReference type="Proteomes" id="UP001595445">
    <property type="component" value="Unassembled WGS sequence"/>
</dbReference>
<keyword evidence="4" id="KW-1133">Transmembrane helix</keyword>
<feature type="transmembrane region" description="Helical" evidence="4">
    <location>
        <begin position="913"/>
        <end position="931"/>
    </location>
</feature>
<keyword evidence="6" id="KW-1185">Reference proteome</keyword>
<dbReference type="SUPFAM" id="SSF88713">
    <property type="entry name" value="Glycoside hydrolase/deacetylase"/>
    <property type="match status" value="1"/>
</dbReference>
<dbReference type="SUPFAM" id="SSF53448">
    <property type="entry name" value="Nucleotide-diphospho-sugar transferases"/>
    <property type="match status" value="1"/>
</dbReference>
<dbReference type="Gene3D" id="3.90.550.10">
    <property type="entry name" value="Spore Coat Polysaccharide Biosynthesis Protein SpsA, Chain A"/>
    <property type="match status" value="1"/>
</dbReference>
<evidence type="ECO:0000313" key="6">
    <source>
        <dbReference type="Proteomes" id="UP001595445"/>
    </source>
</evidence>
<keyword evidence="2 5" id="KW-0328">Glycosyltransferase</keyword>
<dbReference type="Gene3D" id="3.20.20.370">
    <property type="entry name" value="Glycoside hydrolase/deacetylase"/>
    <property type="match status" value="1"/>
</dbReference>
<feature type="transmembrane region" description="Helical" evidence="4">
    <location>
        <begin position="639"/>
        <end position="665"/>
    </location>
</feature>
<dbReference type="CDD" id="cd06423">
    <property type="entry name" value="CESA_like"/>
    <property type="match status" value="1"/>
</dbReference>
<dbReference type="InterPro" id="IPR029070">
    <property type="entry name" value="Chitinase_insertion_sf"/>
</dbReference>
<protein>
    <submittedName>
        <fullName evidence="5">Glycosyltransferase</fullName>
        <ecNumber evidence="5">2.4.-.-</ecNumber>
    </submittedName>
</protein>
<dbReference type="PANTHER" id="PTHR43630">
    <property type="entry name" value="POLY-BETA-1,6-N-ACETYL-D-GLUCOSAMINE SYNTHASE"/>
    <property type="match status" value="1"/>
</dbReference>
<name>A0ABV7DRV2_9RHOB</name>
<gene>
    <name evidence="5" type="ORF">ACFOD6_06655</name>
</gene>
<evidence type="ECO:0000313" key="5">
    <source>
        <dbReference type="EMBL" id="MFC3085727.1"/>
    </source>
</evidence>
<dbReference type="InterPro" id="IPR029044">
    <property type="entry name" value="Nucleotide-diphossugar_trans"/>
</dbReference>
<dbReference type="InterPro" id="IPR011330">
    <property type="entry name" value="Glyco_hydro/deAcase_b/a-brl"/>
</dbReference>
<dbReference type="Pfam" id="PF13641">
    <property type="entry name" value="Glyco_tranf_2_3"/>
    <property type="match status" value="1"/>
</dbReference>
<dbReference type="Gene3D" id="3.10.50.10">
    <property type="match status" value="1"/>
</dbReference>
<proteinExistence type="inferred from homology"/>
<evidence type="ECO:0000256" key="2">
    <source>
        <dbReference type="ARBA" id="ARBA00022676"/>
    </source>
</evidence>
<evidence type="ECO:0000256" key="3">
    <source>
        <dbReference type="ARBA" id="ARBA00022679"/>
    </source>
</evidence>
<dbReference type="PANTHER" id="PTHR43630:SF1">
    <property type="entry name" value="POLY-BETA-1,6-N-ACETYL-D-GLUCOSAMINE SYNTHASE"/>
    <property type="match status" value="1"/>
</dbReference>
<dbReference type="EMBL" id="JBHRSM010000011">
    <property type="protein sequence ID" value="MFC3085727.1"/>
    <property type="molecule type" value="Genomic_DNA"/>
</dbReference>
<feature type="transmembrane region" description="Helical" evidence="4">
    <location>
        <begin position="971"/>
        <end position="993"/>
    </location>
</feature>
<dbReference type="RefSeq" id="WP_197641985.1">
    <property type="nucleotide sequence ID" value="NZ_JAEACP010000002.1"/>
</dbReference>
<evidence type="ECO:0000256" key="1">
    <source>
        <dbReference type="ARBA" id="ARBA00006739"/>
    </source>
</evidence>
<reference evidence="6" key="1">
    <citation type="journal article" date="2019" name="Int. J. Syst. Evol. Microbiol.">
        <title>The Global Catalogue of Microorganisms (GCM) 10K type strain sequencing project: providing services to taxonomists for standard genome sequencing and annotation.</title>
        <authorList>
            <consortium name="The Broad Institute Genomics Platform"/>
            <consortium name="The Broad Institute Genome Sequencing Center for Infectious Disease"/>
            <person name="Wu L."/>
            <person name="Ma J."/>
        </authorList>
    </citation>
    <scope>NUCLEOTIDE SEQUENCE [LARGE SCALE GENOMIC DNA]</scope>
    <source>
        <strain evidence="6">KCTC 62102</strain>
    </source>
</reference>
<dbReference type="Gene3D" id="3.20.20.80">
    <property type="entry name" value="Glycosidases"/>
    <property type="match status" value="1"/>
</dbReference>
<comment type="caution">
    <text evidence="5">The sequence shown here is derived from an EMBL/GenBank/DDBJ whole genome shotgun (WGS) entry which is preliminary data.</text>
</comment>
<keyword evidence="4" id="KW-0472">Membrane</keyword>
<keyword evidence="3 5" id="KW-0808">Transferase</keyword>
<dbReference type="EC" id="2.4.-.-" evidence="5"/>
<sequence>MPRSPDFEASEHAARPLDALVTLQGNSASPCDRRAEGRKREVLGYLPAADSTALTGMRARCGQLDRVMADAFLLGAPNGTVVPLWENGNLALDELAEELDLPGEGILPVARITASTRTDELAALISPGPALERLASELAELLSREARPELCINLEEHPQLDPVLLRRALSRLKYVMATQAGRPLGLCLIAAPEARFWRDPELVKLLERAVVLGFRSDSSPLASPAPQDWFETAVTEVRALIPAEKLVVALGTFARSWQGQGWPERLGYAEALSHADRSGAMPVMDAGAGASRLRFLDAERQVNDLWLMDAASMHNQLAVLDPGQAVAVWPLGYEDPAIWRILQADAQGRLAQILLEEKVDLSRQVLTEAGGPAIAAITPARTGRRFVLLDGAGEKIVGQRYDPLPLPWQVERRGLEVQGGLMLAFDGLPEEEDADTVIATLLRHGVKAAFFADLASVLQHDGSARKLAAAGHVLGLRMLPPLPGRAESEVTTRMMLNFEQLYLNALLQKPARLVLLRPGAGPPSFSEDAFLAESGLLERGLIPVRSSFDSPFGPIDPDEFADRILREGEPDLTQVITLDLRVPGKGAITVLPDLLTRLAKDGFRFLSPGLATMTQEPAPAAEAPPTSLGDWLAFRVADFFLNSVTVLFFVMLVVSAVFSLAYIALSLLRHPHGKIDPGFAPPVTVVIPAFNEEKVIAACLESVLRSDYPDLRVIVVDDGSTDRTAEVVRGLVEKHPQVRLLQEENAGKWHAANFALSEIETPILVVADADSIFLPDTVRWLVQPFRDETVGAVAGLVEVGNRQNILSDFQHQEYMVTQNVLRRAQEFFDGILVVPGAAGAWRLKAVREGGSFSGETITEDADLTVAVHRAGYRVRFEERARSITEAPVRVRAFMRQRLRWQLGMLQVSWKHRGVLTSGMPVGFALVDSIWFGPVSLMFAMLDDILLITALTSAYYMFFLREAFPGSTLPTLLFASYFVMTGIEVLRTLTAFWFERRFELKTLMLIPILRFGYRQLLYLTAIRGLFRAATGHPTGWYKIERMGTRLMAANGGGRLEPAKSEVRPGGR</sequence>
<keyword evidence="4" id="KW-0812">Transmembrane</keyword>
<evidence type="ECO:0000256" key="4">
    <source>
        <dbReference type="SAM" id="Phobius"/>
    </source>
</evidence>
<comment type="similarity">
    <text evidence="1">Belongs to the glycosyltransferase 2 family.</text>
</comment>
<dbReference type="GO" id="GO:0016757">
    <property type="term" value="F:glycosyltransferase activity"/>
    <property type="evidence" value="ECO:0007669"/>
    <property type="project" value="UniProtKB-KW"/>
</dbReference>
<feature type="transmembrane region" description="Helical" evidence="4">
    <location>
        <begin position="937"/>
        <end position="959"/>
    </location>
</feature>